<keyword evidence="1" id="KW-1133">Transmembrane helix</keyword>
<evidence type="ECO:0000256" key="1">
    <source>
        <dbReference type="SAM" id="Phobius"/>
    </source>
</evidence>
<evidence type="ECO:0000313" key="2">
    <source>
        <dbReference type="EMBL" id="GAA3900529.1"/>
    </source>
</evidence>
<accession>A0ABP7LJF1</accession>
<name>A0ABP7LJF1_9GAMM</name>
<protein>
    <submittedName>
        <fullName evidence="2">DUF4870 family protein</fullName>
    </submittedName>
</protein>
<keyword evidence="1" id="KW-0472">Membrane</keyword>
<dbReference type="EMBL" id="BAAAZT010000030">
    <property type="protein sequence ID" value="GAA3900529.1"/>
    <property type="molecule type" value="Genomic_DNA"/>
</dbReference>
<dbReference type="RefSeq" id="WP_344702677.1">
    <property type="nucleotide sequence ID" value="NZ_BAAAZT010000030.1"/>
</dbReference>
<comment type="caution">
    <text evidence="2">The sequence shown here is derived from an EMBL/GenBank/DDBJ whole genome shotgun (WGS) entry which is preliminary data.</text>
</comment>
<dbReference type="Proteomes" id="UP001500133">
    <property type="component" value="Unassembled WGS sequence"/>
</dbReference>
<keyword evidence="3" id="KW-1185">Reference proteome</keyword>
<sequence>MTNLDTPYVNTRTPQIVYALFLGGIVTANVTLLIGVIIAYVYRKGAAPWLQAHYRYLIRTFWIGTLYFCAVFALSVFALGAILWPLLAVWLVVRCITGFIAVRRGLPPARPGSWLW</sequence>
<gene>
    <name evidence="2" type="ORF">GCM10022228_08790</name>
</gene>
<evidence type="ECO:0000313" key="3">
    <source>
        <dbReference type="Proteomes" id="UP001500133"/>
    </source>
</evidence>
<reference evidence="3" key="1">
    <citation type="journal article" date="2019" name="Int. J. Syst. Evol. Microbiol.">
        <title>The Global Catalogue of Microorganisms (GCM) 10K type strain sequencing project: providing services to taxonomists for standard genome sequencing and annotation.</title>
        <authorList>
            <consortium name="The Broad Institute Genomics Platform"/>
            <consortium name="The Broad Institute Genome Sequencing Center for Infectious Disease"/>
            <person name="Wu L."/>
            <person name="Ma J."/>
        </authorList>
    </citation>
    <scope>NUCLEOTIDE SEQUENCE [LARGE SCALE GENOMIC DNA]</scope>
    <source>
        <strain evidence="3">JCM 16914</strain>
    </source>
</reference>
<feature type="transmembrane region" description="Helical" evidence="1">
    <location>
        <begin position="82"/>
        <end position="102"/>
    </location>
</feature>
<feature type="transmembrane region" description="Helical" evidence="1">
    <location>
        <begin position="16"/>
        <end position="42"/>
    </location>
</feature>
<keyword evidence="1" id="KW-0812">Transmembrane</keyword>
<organism evidence="2 3">
    <name type="scientific">Halomonas cibimaris</name>
    <dbReference type="NCBI Taxonomy" id="657012"/>
    <lineage>
        <taxon>Bacteria</taxon>
        <taxon>Pseudomonadati</taxon>
        <taxon>Pseudomonadota</taxon>
        <taxon>Gammaproteobacteria</taxon>
        <taxon>Oceanospirillales</taxon>
        <taxon>Halomonadaceae</taxon>
        <taxon>Halomonas</taxon>
    </lineage>
</organism>
<proteinExistence type="predicted"/>